<dbReference type="Proteomes" id="UP000230088">
    <property type="component" value="Unassembled WGS sequence"/>
</dbReference>
<evidence type="ECO:0000313" key="2">
    <source>
        <dbReference type="Proteomes" id="UP000230088"/>
    </source>
</evidence>
<reference evidence="2" key="1">
    <citation type="submission" date="2017-09" db="EMBL/GenBank/DDBJ databases">
        <title>Depth-based differentiation of microbial function through sediment-hosted aquifers and enrichment of novel symbionts in the deep terrestrial subsurface.</title>
        <authorList>
            <person name="Probst A.J."/>
            <person name="Ladd B."/>
            <person name="Jarett J.K."/>
            <person name="Geller-Mcgrath D.E."/>
            <person name="Sieber C.M.K."/>
            <person name="Emerson J.B."/>
            <person name="Anantharaman K."/>
            <person name="Thomas B.C."/>
            <person name="Malmstrom R."/>
            <person name="Stieglmeier M."/>
            <person name="Klingl A."/>
            <person name="Woyke T."/>
            <person name="Ryan C.M."/>
            <person name="Banfield J.F."/>
        </authorList>
    </citation>
    <scope>NUCLEOTIDE SEQUENCE [LARGE SCALE GENOMIC DNA]</scope>
</reference>
<protein>
    <submittedName>
        <fullName evidence="1">Uncharacterized protein</fullName>
    </submittedName>
</protein>
<sequence>MKNTLIIPKKEEQELEIKYPKITLKDYKTAWQKLEELAREIDKTWKGKKRALELLREARK</sequence>
<comment type="caution">
    <text evidence="1">The sequence shown here is derived from an EMBL/GenBank/DDBJ whole genome shotgun (WGS) entry which is preliminary data.</text>
</comment>
<organism evidence="1 2">
    <name type="scientific">Candidatus Nealsonbacteria bacterium CG08_land_8_20_14_0_20_38_20</name>
    <dbReference type="NCBI Taxonomy" id="1974705"/>
    <lineage>
        <taxon>Bacteria</taxon>
        <taxon>Candidatus Nealsoniibacteriota</taxon>
    </lineage>
</organism>
<accession>A0A2H0YMF5</accession>
<proteinExistence type="predicted"/>
<gene>
    <name evidence="1" type="ORF">COT33_01080</name>
</gene>
<evidence type="ECO:0000313" key="1">
    <source>
        <dbReference type="EMBL" id="PIS39596.1"/>
    </source>
</evidence>
<dbReference type="AlphaFoldDB" id="A0A2H0YMF5"/>
<name>A0A2H0YMF5_9BACT</name>
<dbReference type="EMBL" id="PEYD01000020">
    <property type="protein sequence ID" value="PIS39596.1"/>
    <property type="molecule type" value="Genomic_DNA"/>
</dbReference>